<evidence type="ECO:0008006" key="2">
    <source>
        <dbReference type="Google" id="ProtNLM"/>
    </source>
</evidence>
<reference evidence="1" key="1">
    <citation type="journal article" date="2019" name="Sci. Rep.">
        <title>Draft genome of Tanacetum cinerariifolium, the natural source of mosquito coil.</title>
        <authorList>
            <person name="Yamashiro T."/>
            <person name="Shiraishi A."/>
            <person name="Satake H."/>
            <person name="Nakayama K."/>
        </authorList>
    </citation>
    <scope>NUCLEOTIDE SEQUENCE</scope>
</reference>
<dbReference type="Gene3D" id="1.10.510.10">
    <property type="entry name" value="Transferase(Phosphotransferase) domain 1"/>
    <property type="match status" value="1"/>
</dbReference>
<feature type="non-terminal residue" evidence="1">
    <location>
        <position position="1"/>
    </location>
</feature>
<comment type="caution">
    <text evidence="1">The sequence shown here is derived from an EMBL/GenBank/DDBJ whole genome shotgun (WGS) entry which is preliminary data.</text>
</comment>
<name>A0A699HWI2_TANCI</name>
<gene>
    <name evidence="1" type="ORF">Tci_456309</name>
</gene>
<dbReference type="EMBL" id="BKCJ010215041">
    <property type="protein sequence ID" value="GEY84335.1"/>
    <property type="molecule type" value="Genomic_DNA"/>
</dbReference>
<protein>
    <recommendedName>
        <fullName evidence="2">Protein kinase domain-containing protein</fullName>
    </recommendedName>
</protein>
<evidence type="ECO:0000313" key="1">
    <source>
        <dbReference type="EMBL" id="GEY84335.1"/>
    </source>
</evidence>
<dbReference type="SUPFAM" id="SSF56112">
    <property type="entry name" value="Protein kinase-like (PK-like)"/>
    <property type="match status" value="1"/>
</dbReference>
<dbReference type="AlphaFoldDB" id="A0A699HWI2"/>
<organism evidence="1">
    <name type="scientific">Tanacetum cinerariifolium</name>
    <name type="common">Dalmatian daisy</name>
    <name type="synonym">Chrysanthemum cinerariifolium</name>
    <dbReference type="NCBI Taxonomy" id="118510"/>
    <lineage>
        <taxon>Eukaryota</taxon>
        <taxon>Viridiplantae</taxon>
        <taxon>Streptophyta</taxon>
        <taxon>Embryophyta</taxon>
        <taxon>Tracheophyta</taxon>
        <taxon>Spermatophyta</taxon>
        <taxon>Magnoliopsida</taxon>
        <taxon>eudicotyledons</taxon>
        <taxon>Gunneridae</taxon>
        <taxon>Pentapetalae</taxon>
        <taxon>asterids</taxon>
        <taxon>campanulids</taxon>
        <taxon>Asterales</taxon>
        <taxon>Asteraceae</taxon>
        <taxon>Asteroideae</taxon>
        <taxon>Anthemideae</taxon>
        <taxon>Anthemidinae</taxon>
        <taxon>Tanacetum</taxon>
    </lineage>
</organism>
<accession>A0A699HWI2</accession>
<proteinExistence type="predicted"/>
<sequence length="297" mass="33022">RYCSFILRNYNTCQSKNGPSTSDGVQDGVQKSKKAKTDSYSDEILRITRTDFELTCYKLKSNTVLWYQRISSFDISKVGRDAGGLLEKNDEHNLLTPPRAILHGQSDDEAAKKTITTLSLLCNKNLNVLKVYGGDVKIDHDCYRVAIEKRGTCLHDFMKSSHDHKKLKLLSGIVTGLLGLHDNVIFLGNLDISDIVVDKEHSIAKISVISEKTRFPLISSSEGATDDMLADMLALGHIIFFILAGVEYKNKDLTKQKPSNDNLKPIYGDPEALDLLRKLLHEVPALRSSSLLDPSSG</sequence>
<dbReference type="InterPro" id="IPR011009">
    <property type="entry name" value="Kinase-like_dom_sf"/>
</dbReference>